<gene>
    <name evidence="1" type="ORF">FMOSSE_LOCUS12088</name>
</gene>
<protein>
    <submittedName>
        <fullName evidence="1">15570_t:CDS:1</fullName>
    </submittedName>
</protein>
<keyword evidence="2" id="KW-1185">Reference proteome</keyword>
<dbReference type="EMBL" id="CAJVPP010005390">
    <property type="protein sequence ID" value="CAG8664245.1"/>
    <property type="molecule type" value="Genomic_DNA"/>
</dbReference>
<comment type="caution">
    <text evidence="1">The sequence shown here is derived from an EMBL/GenBank/DDBJ whole genome shotgun (WGS) entry which is preliminary data.</text>
</comment>
<proteinExistence type="predicted"/>
<dbReference type="AlphaFoldDB" id="A0A9N9HCV0"/>
<organism evidence="1 2">
    <name type="scientific">Funneliformis mosseae</name>
    <name type="common">Endomycorrhizal fungus</name>
    <name type="synonym">Glomus mosseae</name>
    <dbReference type="NCBI Taxonomy" id="27381"/>
    <lineage>
        <taxon>Eukaryota</taxon>
        <taxon>Fungi</taxon>
        <taxon>Fungi incertae sedis</taxon>
        <taxon>Mucoromycota</taxon>
        <taxon>Glomeromycotina</taxon>
        <taxon>Glomeromycetes</taxon>
        <taxon>Glomerales</taxon>
        <taxon>Glomeraceae</taxon>
        <taxon>Funneliformis</taxon>
    </lineage>
</organism>
<evidence type="ECO:0000313" key="1">
    <source>
        <dbReference type="EMBL" id="CAG8664245.1"/>
    </source>
</evidence>
<name>A0A9N9HCV0_FUNMO</name>
<dbReference type="Proteomes" id="UP000789375">
    <property type="component" value="Unassembled WGS sequence"/>
</dbReference>
<accession>A0A9N9HCV0</accession>
<evidence type="ECO:0000313" key="2">
    <source>
        <dbReference type="Proteomes" id="UP000789375"/>
    </source>
</evidence>
<reference evidence="1" key="1">
    <citation type="submission" date="2021-06" db="EMBL/GenBank/DDBJ databases">
        <authorList>
            <person name="Kallberg Y."/>
            <person name="Tangrot J."/>
            <person name="Rosling A."/>
        </authorList>
    </citation>
    <scope>NUCLEOTIDE SEQUENCE</scope>
    <source>
        <strain evidence="1">87-6 pot B 2015</strain>
    </source>
</reference>
<sequence>MCFSKINPKVFTPINFVEKEYDKLELEEIYENLQHYLNLSFNNNMITINSQQYSTEFLEFSKLELLRTNKHWKGLRRCLCKILLKGEDYSCYKILHQDLQEYQIAISINKA</sequence>